<reference evidence="3 4" key="1">
    <citation type="submission" date="2025-04" db="UniProtKB">
        <authorList>
            <consortium name="RefSeq"/>
        </authorList>
    </citation>
    <scope>IDENTIFICATION</scope>
    <source>
        <tissue evidence="3 4">Spleen</tissue>
    </source>
</reference>
<name>A0A6P5JB67_PHACI</name>
<protein>
    <submittedName>
        <fullName evidence="3 4">Uncharacterized protein LOC110198443</fullName>
    </submittedName>
</protein>
<dbReference type="Pfam" id="PF25431">
    <property type="entry name" value="zf-C17orf113"/>
    <property type="match status" value="1"/>
</dbReference>
<proteinExistence type="predicted"/>
<dbReference type="PANTHER" id="PTHR46880">
    <property type="entry name" value="RAS-ASSOCIATING DOMAIN-CONTAINING PROTEIN"/>
    <property type="match status" value="1"/>
</dbReference>
<dbReference type="KEGG" id="pcw:110198443"/>
<dbReference type="InterPro" id="IPR057456">
    <property type="entry name" value="Znf_C17orf113"/>
</dbReference>
<evidence type="ECO:0000313" key="3">
    <source>
        <dbReference type="RefSeq" id="XP_020828384.1"/>
    </source>
</evidence>
<evidence type="ECO:0000313" key="4">
    <source>
        <dbReference type="RefSeq" id="XP_020828385.1"/>
    </source>
</evidence>
<dbReference type="PANTHER" id="PTHR46880:SF6">
    <property type="entry name" value="U1-TYPE DOMAIN-CONTAINING PROTEIN"/>
    <property type="match status" value="1"/>
</dbReference>
<keyword evidence="2" id="KW-1185">Reference proteome</keyword>
<sequence length="507" mass="54938">MVPPGKKPAGETSNSNKKCKRYFNEHWKEEFTWLEFDYERKLMFCLECRQALVRNKHGKAENAFTVGTDNFQRHALLRHVTSGAHCQALAVNREQLAFEAQAGGRGSYGYHRNLPLNSVGMATSAAPIKMEVNPAKVAVLTTVYCMAKEDVPDDRCPALLELQRFNLCQALLGTEHGDYYTLGSVKDMQAAIARVLHSEDYQRLKASPFVGLVLDEVGDGPEPHSLALFATLVSPCDGQPASTFLGSVELGVGEATPGQLLDILKSFGVPAPKLAWLGSGLPSERLGDLGLQLRVTCPLLAKLHCLPSRGHPEAPTYVSEYESVLDALFRLYGGSGTQGIPELRAALDLAAINLTGPQRVPWASILPAVEAVAASWSHLVPMLETTSPTSPLTQALALALRRFTFIAFTYLLLDTLPALQKLSLLLQPEEPDLALLPPLVITTAASLQAQRGSDGPHFQSFLQALDNPTPAGNGDGGRYCYQGVELTDCSPETMQSFEDSGGLSWTP</sequence>
<dbReference type="Proteomes" id="UP000515140">
    <property type="component" value="Unplaced"/>
</dbReference>
<dbReference type="GeneTree" id="ENSGT00940000154994"/>
<dbReference type="RefSeq" id="XP_020828385.1">
    <property type="nucleotide sequence ID" value="XM_020972726.1"/>
</dbReference>
<dbReference type="RefSeq" id="XP_020828384.1">
    <property type="nucleotide sequence ID" value="XM_020972725.1"/>
</dbReference>
<evidence type="ECO:0000259" key="1">
    <source>
        <dbReference type="Pfam" id="PF25431"/>
    </source>
</evidence>
<gene>
    <name evidence="3 4" type="primary">LOC110198443</name>
</gene>
<organism evidence="2 3">
    <name type="scientific">Phascolarctos cinereus</name>
    <name type="common">Koala</name>
    <dbReference type="NCBI Taxonomy" id="38626"/>
    <lineage>
        <taxon>Eukaryota</taxon>
        <taxon>Metazoa</taxon>
        <taxon>Chordata</taxon>
        <taxon>Craniata</taxon>
        <taxon>Vertebrata</taxon>
        <taxon>Euteleostomi</taxon>
        <taxon>Mammalia</taxon>
        <taxon>Metatheria</taxon>
        <taxon>Diprotodontia</taxon>
        <taxon>Phascolarctidae</taxon>
        <taxon>Phascolarctos</taxon>
    </lineage>
</organism>
<dbReference type="AlphaFoldDB" id="A0A6P5JB67"/>
<accession>A0A6P5JB67</accession>
<feature type="domain" description="C17orf113 probable zinc finger" evidence="1">
    <location>
        <begin position="31"/>
        <end position="93"/>
    </location>
</feature>
<evidence type="ECO:0000313" key="2">
    <source>
        <dbReference type="Proteomes" id="UP000515140"/>
    </source>
</evidence>
<dbReference type="GeneID" id="110198443"/>